<evidence type="ECO:0000256" key="16">
    <source>
        <dbReference type="RuleBase" id="RU003848"/>
    </source>
</evidence>
<dbReference type="HAMAP" id="MF_01398">
    <property type="entry name" value="ATP_synth_b_bprime"/>
    <property type="match status" value="1"/>
</dbReference>
<keyword evidence="19" id="KW-1185">Reference proteome</keyword>
<protein>
    <recommendedName>
        <fullName evidence="15">ATP synthase subunit b</fullName>
    </recommendedName>
    <alternativeName>
        <fullName evidence="15">ATP synthase F(0) sector subunit b</fullName>
    </alternativeName>
    <alternativeName>
        <fullName evidence="15">ATPase subunit I</fullName>
    </alternativeName>
    <alternativeName>
        <fullName evidence="15">F-type ATPase subunit b</fullName>
        <shortName evidence="15">F-ATPase subunit b</shortName>
    </alternativeName>
</protein>
<comment type="function">
    <text evidence="12">Component of the F(0) channel, it forms part of the peripheral stalk, linking F(1) to F(0). The b'-subunit is a diverged and duplicated form of b found in plants and photosynthetic bacteria.</text>
</comment>
<dbReference type="RefSeq" id="WP_152810606.1">
    <property type="nucleotide sequence ID" value="NZ_WHNW01000009.1"/>
</dbReference>
<evidence type="ECO:0000256" key="8">
    <source>
        <dbReference type="ARBA" id="ARBA00023065"/>
    </source>
</evidence>
<dbReference type="Gene3D" id="6.10.250.1580">
    <property type="match status" value="1"/>
</dbReference>
<evidence type="ECO:0000256" key="12">
    <source>
        <dbReference type="ARBA" id="ARBA00025614"/>
    </source>
</evidence>
<reference evidence="18 19" key="1">
    <citation type="submission" date="2019-10" db="EMBL/GenBank/DDBJ databases">
        <title>Cardiobacteriales fam. a chemoheterotrophic member of the order Cardiobacteriales, and proposal of Cardiobacteriales fam. nov.</title>
        <authorList>
            <person name="Wang C."/>
        </authorList>
    </citation>
    <scope>NUCLEOTIDE SEQUENCE [LARGE SCALE GENOMIC DNA]</scope>
    <source>
        <strain evidence="18 19">ML27</strain>
    </source>
</reference>
<keyword evidence="5 15" id="KW-0812">Transmembrane</keyword>
<dbReference type="GO" id="GO:0046961">
    <property type="term" value="F:proton-transporting ATPase activity, rotational mechanism"/>
    <property type="evidence" value="ECO:0007669"/>
    <property type="project" value="TreeGrafter"/>
</dbReference>
<evidence type="ECO:0000256" key="2">
    <source>
        <dbReference type="ARBA" id="ARBA00022448"/>
    </source>
</evidence>
<name>A0A6N7EZ17_9GAMM</name>
<comment type="subcellular location">
    <subcellularLocation>
        <location evidence="15">Cell membrane</location>
        <topology evidence="15">Single-pass membrane protein</topology>
    </subcellularLocation>
    <subcellularLocation>
        <location evidence="14">Endomembrane system</location>
        <topology evidence="14">Single-pass membrane protein</topology>
    </subcellularLocation>
</comment>
<sequence>MNINLTLFGQLLSFGVFVWFCVKYVWPPLIKALEERKAKIAQGLTAAEEAKRQLSEAESQSDELAQEARKKAMDIVAEAESRAKAMVEAAKLDAQQAGAKQLAAAQAEISQQFEQSKQALRGQLSELVVSGVSQVIDKEIDDKQHSDLIRKLAEQL</sequence>
<gene>
    <name evidence="15" type="primary">atpF</name>
    <name evidence="18" type="ORF">GCU85_07710</name>
</gene>
<dbReference type="Pfam" id="PF00430">
    <property type="entry name" value="ATP-synt_B"/>
    <property type="match status" value="1"/>
</dbReference>
<dbReference type="SUPFAM" id="SSF81573">
    <property type="entry name" value="F1F0 ATP synthase subunit B, membrane domain"/>
    <property type="match status" value="1"/>
</dbReference>
<dbReference type="InParanoid" id="A0A6N7EZ17"/>
<keyword evidence="7 15" id="KW-1133">Transmembrane helix</keyword>
<evidence type="ECO:0000256" key="17">
    <source>
        <dbReference type="SAM" id="Coils"/>
    </source>
</evidence>
<comment type="subunit">
    <text evidence="15">F-type ATPases have 2 components, F(1) - the catalytic core - and F(0) - the membrane proton channel. F(1) has five subunits: alpha(3), beta(3), gamma(1), delta(1), epsilon(1). F(0) has three main subunits: a(1), b(2) and c(10-14). The alpha and beta chains form an alternating ring which encloses part of the gamma chain. F(1) is attached to F(0) by a central stalk formed by the gamma and epsilon chains, while a peripheral stalk is formed by the delta and b chains.</text>
</comment>
<evidence type="ECO:0000256" key="7">
    <source>
        <dbReference type="ARBA" id="ARBA00022989"/>
    </source>
</evidence>
<dbReference type="Proteomes" id="UP000471298">
    <property type="component" value="Unassembled WGS sequence"/>
</dbReference>
<keyword evidence="2 15" id="KW-0813">Transport</keyword>
<dbReference type="NCBIfam" id="NF004411">
    <property type="entry name" value="PRK05759.1-2"/>
    <property type="match status" value="1"/>
</dbReference>
<keyword evidence="6 15" id="KW-0375">Hydrogen ion transport</keyword>
<keyword evidence="17" id="KW-0175">Coiled coil</keyword>
<dbReference type="InterPro" id="IPR002146">
    <property type="entry name" value="ATP_synth_b/b'su_bac/chlpt"/>
</dbReference>
<keyword evidence="4 15" id="KW-0138">CF(0)</keyword>
<dbReference type="NCBIfam" id="TIGR01144">
    <property type="entry name" value="ATP_synt_b"/>
    <property type="match status" value="1"/>
</dbReference>
<dbReference type="GO" id="GO:0046933">
    <property type="term" value="F:proton-transporting ATP synthase activity, rotational mechanism"/>
    <property type="evidence" value="ECO:0007669"/>
    <property type="project" value="UniProtKB-UniRule"/>
</dbReference>
<evidence type="ECO:0000256" key="1">
    <source>
        <dbReference type="ARBA" id="ARBA00005513"/>
    </source>
</evidence>
<dbReference type="FunCoup" id="A0A6N7EZ17">
    <property type="interactions" value="164"/>
</dbReference>
<dbReference type="InterPro" id="IPR028987">
    <property type="entry name" value="ATP_synth_B-like_membr_sf"/>
</dbReference>
<evidence type="ECO:0000256" key="3">
    <source>
        <dbReference type="ARBA" id="ARBA00022475"/>
    </source>
</evidence>
<dbReference type="InterPro" id="IPR005864">
    <property type="entry name" value="ATP_synth_F0_bsu_bac"/>
</dbReference>
<dbReference type="PANTHER" id="PTHR33445">
    <property type="entry name" value="ATP SYNTHASE SUBUNIT B', CHLOROPLASTIC"/>
    <property type="match status" value="1"/>
</dbReference>
<evidence type="ECO:0000256" key="9">
    <source>
        <dbReference type="ARBA" id="ARBA00023136"/>
    </source>
</evidence>
<evidence type="ECO:0000256" key="13">
    <source>
        <dbReference type="ARBA" id="ARBA00026054"/>
    </source>
</evidence>
<comment type="subunit">
    <text evidence="13">F-type ATPases have 2 components, F(1) - the catalytic core - and F(0) - the membrane proton channel. F(1) has five subunits: alpha(3), beta(3), gamma(1), delta(1), epsilon(1). F(0) has four main subunits: a(1), b(2) and c(10-14). The alpha and beta chains form an alternating ring which encloses part of the gamma chain. F(1) is attached to F(0) by a central stalk formed by the gamma and epsilon chains, while a peripheral stalk is formed by the delta and b chains.</text>
</comment>
<keyword evidence="10 15" id="KW-0066">ATP synthesis</keyword>
<evidence type="ECO:0000313" key="18">
    <source>
        <dbReference type="EMBL" id="MPV86609.1"/>
    </source>
</evidence>
<dbReference type="GO" id="GO:0005886">
    <property type="term" value="C:plasma membrane"/>
    <property type="evidence" value="ECO:0007669"/>
    <property type="project" value="UniProtKB-SubCell"/>
</dbReference>
<comment type="function">
    <text evidence="11 15">F(1)F(0) ATP synthase produces ATP from ADP in the presence of a proton or sodium gradient. F-type ATPases consist of two structural domains, F(1) containing the extramembraneous catalytic core and F(0) containing the membrane proton channel, linked together by a central stalk and a peripheral stalk. During catalysis, ATP synthesis in the catalytic domain of F(1) is coupled via a rotary mechanism of the central stalk subunits to proton translocation.</text>
</comment>
<feature type="coiled-coil region" evidence="17">
    <location>
        <begin position="30"/>
        <end position="74"/>
    </location>
</feature>
<accession>A0A6N7EZ17</accession>
<dbReference type="GO" id="GO:0012505">
    <property type="term" value="C:endomembrane system"/>
    <property type="evidence" value="ECO:0007669"/>
    <property type="project" value="UniProtKB-SubCell"/>
</dbReference>
<organism evidence="18 19">
    <name type="scientific">Ostreibacterium oceani</name>
    <dbReference type="NCBI Taxonomy" id="2654998"/>
    <lineage>
        <taxon>Bacteria</taxon>
        <taxon>Pseudomonadati</taxon>
        <taxon>Pseudomonadota</taxon>
        <taxon>Gammaproteobacteria</taxon>
        <taxon>Cardiobacteriales</taxon>
        <taxon>Ostreibacteriaceae</taxon>
        <taxon>Ostreibacterium</taxon>
    </lineage>
</organism>
<comment type="similarity">
    <text evidence="1 15 16">Belongs to the ATPase B chain family.</text>
</comment>
<evidence type="ECO:0000256" key="14">
    <source>
        <dbReference type="ARBA" id="ARBA00037847"/>
    </source>
</evidence>
<evidence type="ECO:0000313" key="19">
    <source>
        <dbReference type="Proteomes" id="UP000471298"/>
    </source>
</evidence>
<keyword evidence="3 15" id="KW-1003">Cell membrane</keyword>
<feature type="transmembrane region" description="Helical" evidence="15">
    <location>
        <begin position="6"/>
        <end position="26"/>
    </location>
</feature>
<dbReference type="GO" id="GO:0045259">
    <property type="term" value="C:proton-transporting ATP synthase complex"/>
    <property type="evidence" value="ECO:0007669"/>
    <property type="project" value="UniProtKB-KW"/>
</dbReference>
<evidence type="ECO:0000256" key="6">
    <source>
        <dbReference type="ARBA" id="ARBA00022781"/>
    </source>
</evidence>
<evidence type="ECO:0000256" key="11">
    <source>
        <dbReference type="ARBA" id="ARBA00025198"/>
    </source>
</evidence>
<evidence type="ECO:0000256" key="10">
    <source>
        <dbReference type="ARBA" id="ARBA00023310"/>
    </source>
</evidence>
<dbReference type="PANTHER" id="PTHR33445:SF1">
    <property type="entry name" value="ATP SYNTHASE SUBUNIT B"/>
    <property type="match status" value="1"/>
</dbReference>
<evidence type="ECO:0000256" key="4">
    <source>
        <dbReference type="ARBA" id="ARBA00022547"/>
    </source>
</evidence>
<proteinExistence type="inferred from homology"/>
<dbReference type="CDD" id="cd06503">
    <property type="entry name" value="ATP-synt_Fo_b"/>
    <property type="match status" value="1"/>
</dbReference>
<dbReference type="InterPro" id="IPR050059">
    <property type="entry name" value="ATP_synthase_B_chain"/>
</dbReference>
<dbReference type="EMBL" id="WHNW01000009">
    <property type="protein sequence ID" value="MPV86609.1"/>
    <property type="molecule type" value="Genomic_DNA"/>
</dbReference>
<comment type="caution">
    <text evidence="18">The sequence shown here is derived from an EMBL/GenBank/DDBJ whole genome shotgun (WGS) entry which is preliminary data.</text>
</comment>
<evidence type="ECO:0000256" key="15">
    <source>
        <dbReference type="HAMAP-Rule" id="MF_01398"/>
    </source>
</evidence>
<evidence type="ECO:0000256" key="5">
    <source>
        <dbReference type="ARBA" id="ARBA00022692"/>
    </source>
</evidence>
<dbReference type="AlphaFoldDB" id="A0A6N7EZ17"/>
<keyword evidence="9 15" id="KW-0472">Membrane</keyword>
<keyword evidence="8 15" id="KW-0406">Ion transport</keyword>